<dbReference type="OrthoDB" id="1925334at2759"/>
<accession>A0A1F8A886</accession>
<evidence type="ECO:0000256" key="3">
    <source>
        <dbReference type="ARBA" id="ARBA00024042"/>
    </source>
</evidence>
<feature type="binding site" evidence="7">
    <location>
        <position position="33"/>
    </location>
    <ligand>
        <name>glyoxylate</name>
        <dbReference type="ChEBI" id="CHEBI:36655"/>
    </ligand>
</feature>
<dbReference type="EMBL" id="LYCR01000019">
    <property type="protein sequence ID" value="OGM47990.1"/>
    <property type="molecule type" value="Genomic_DNA"/>
</dbReference>
<feature type="binding site" evidence="7">
    <location>
        <begin position="292"/>
        <end position="296"/>
    </location>
    <ligand>
        <name>FMN</name>
        <dbReference type="ChEBI" id="CHEBI:58210"/>
    </ligand>
</feature>
<dbReference type="InterPro" id="IPR013785">
    <property type="entry name" value="Aldolase_TIM"/>
</dbReference>
<dbReference type="STRING" id="109264.A0A1F8A886"/>
<reference evidence="9 10" key="1">
    <citation type="journal article" date="2016" name="Genome Biol. Evol.">
        <title>Draft genome sequence of an aflatoxigenic Aspergillus species, A. bombycis.</title>
        <authorList>
            <person name="Moore G.G."/>
            <person name="Mack B.M."/>
            <person name="Beltz S.B."/>
            <person name="Gilbert M.K."/>
        </authorList>
    </citation>
    <scope>NUCLEOTIDE SEQUENCE [LARGE SCALE GENOMIC DNA]</scope>
    <source>
        <strain evidence="10">NRRL 26010</strain>
    </source>
</reference>
<keyword evidence="7" id="KW-0288">FMN</keyword>
<proteinExistence type="inferred from homology"/>
<evidence type="ECO:0000313" key="10">
    <source>
        <dbReference type="Proteomes" id="UP000179179"/>
    </source>
</evidence>
<dbReference type="PANTHER" id="PTHR10578:SF149">
    <property type="entry name" value="2-HYDROXYACID OXIDASE 2"/>
    <property type="match status" value="1"/>
</dbReference>
<dbReference type="Pfam" id="PF01070">
    <property type="entry name" value="FMN_dh"/>
    <property type="match status" value="1"/>
</dbReference>
<feature type="binding site" evidence="7">
    <location>
        <position position="264"/>
    </location>
    <ligand>
        <name>glyoxylate</name>
        <dbReference type="ChEBI" id="CHEBI:36655"/>
    </ligand>
</feature>
<keyword evidence="10" id="KW-1185">Reference proteome</keyword>
<dbReference type="PROSITE" id="PS00557">
    <property type="entry name" value="FMN_HYDROXY_ACID_DH_1"/>
    <property type="match status" value="1"/>
</dbReference>
<feature type="binding site" evidence="7">
    <location>
        <begin position="315"/>
        <end position="316"/>
    </location>
    <ligand>
        <name>FMN</name>
        <dbReference type="ChEBI" id="CHEBI:58210"/>
    </ligand>
</feature>
<feature type="binding site" evidence="7">
    <location>
        <position position="166"/>
    </location>
    <ligand>
        <name>FMN</name>
        <dbReference type="ChEBI" id="CHEBI:58210"/>
    </ligand>
</feature>
<feature type="binding site" evidence="7">
    <location>
        <position position="237"/>
    </location>
    <ligand>
        <name>FMN</name>
        <dbReference type="ChEBI" id="CHEBI:58210"/>
    </ligand>
</feature>
<dbReference type="InterPro" id="IPR037396">
    <property type="entry name" value="FMN_HAD"/>
</dbReference>
<evidence type="ECO:0000313" key="9">
    <source>
        <dbReference type="EMBL" id="OGM47990.1"/>
    </source>
</evidence>
<evidence type="ECO:0000256" key="4">
    <source>
        <dbReference type="ARBA" id="ARBA00073420"/>
    </source>
</evidence>
<feature type="domain" description="FMN hydroxy acid dehydrogenase" evidence="8">
    <location>
        <begin position="7"/>
        <end position="366"/>
    </location>
</feature>
<sequence>MSIRPPVYDKNVLSIVDLQREASRKLPKVYREYYNNGATDMISLRENMTAFDRYKIRPRVLVKIPEIDTSAELFGSKVAFPLGFSPTALHKLAHPEGEIATSQAAASIGIGMALSSYSSTSLEDVAAQGMGHNPYAIQLAIPKDRSFAVQMIKRAKAANYKAIFLTVDCPVLGIRYNEYRNNFALPDGMAYPSLSPDPSKPFGMGEEFPDIEYDTDITWSEAIPWLRSITDMKIWAKGIYTPEDVALAIEHGVDGIIISNHGGRQLDGVPATLDVLRECAPIAEGRIPIALDGGIRRGSDIFKALALGAQHCFVGRVPLWGLAYNGKEGVELATKILLNELRVTMALAGCKSIKDISRRHLATVDASGVIGKL</sequence>
<evidence type="ECO:0000256" key="6">
    <source>
        <dbReference type="PIRSR" id="PIRSR000138-1"/>
    </source>
</evidence>
<evidence type="ECO:0000256" key="7">
    <source>
        <dbReference type="PIRSR" id="PIRSR000138-2"/>
    </source>
</evidence>
<dbReference type="Proteomes" id="UP000179179">
    <property type="component" value="Unassembled WGS sequence"/>
</dbReference>
<dbReference type="PANTHER" id="PTHR10578">
    <property type="entry name" value="S -2-HYDROXY-ACID OXIDASE-RELATED"/>
    <property type="match status" value="1"/>
</dbReference>
<feature type="binding site" evidence="7">
    <location>
        <position position="259"/>
    </location>
    <ligand>
        <name>FMN</name>
        <dbReference type="ChEBI" id="CHEBI:58210"/>
    </ligand>
</feature>
<dbReference type="GO" id="GO:0010181">
    <property type="term" value="F:FMN binding"/>
    <property type="evidence" value="ECO:0007669"/>
    <property type="project" value="InterPro"/>
</dbReference>
<dbReference type="Gene3D" id="3.20.20.70">
    <property type="entry name" value="Aldolase class I"/>
    <property type="match status" value="1"/>
</dbReference>
<keyword evidence="7" id="KW-0285">Flavoprotein</keyword>
<feature type="active site" description="Proton acceptor" evidence="6">
    <location>
        <position position="261"/>
    </location>
</feature>
<feature type="binding site" evidence="7">
    <location>
        <position position="175"/>
    </location>
    <ligand>
        <name>glyoxylate</name>
        <dbReference type="ChEBI" id="CHEBI:36655"/>
    </ligand>
</feature>
<dbReference type="SUPFAM" id="SSF51395">
    <property type="entry name" value="FMN-linked oxidoreductases"/>
    <property type="match status" value="1"/>
</dbReference>
<name>A0A1F8A886_9EURO</name>
<dbReference type="GO" id="GO:0016491">
    <property type="term" value="F:oxidoreductase activity"/>
    <property type="evidence" value="ECO:0007669"/>
    <property type="project" value="UniProtKB-KW"/>
</dbReference>
<gene>
    <name evidence="9" type="ORF">ABOM_002700</name>
</gene>
<dbReference type="InterPro" id="IPR012133">
    <property type="entry name" value="Alpha-hydoxy_acid_DH_FMN"/>
</dbReference>
<organism evidence="9 10">
    <name type="scientific">Aspergillus bombycis</name>
    <dbReference type="NCBI Taxonomy" id="109264"/>
    <lineage>
        <taxon>Eukaryota</taxon>
        <taxon>Fungi</taxon>
        <taxon>Dikarya</taxon>
        <taxon>Ascomycota</taxon>
        <taxon>Pezizomycotina</taxon>
        <taxon>Eurotiomycetes</taxon>
        <taxon>Eurotiomycetidae</taxon>
        <taxon>Eurotiales</taxon>
        <taxon>Aspergillaceae</taxon>
        <taxon>Aspergillus</taxon>
    </lineage>
</organism>
<dbReference type="InterPro" id="IPR000262">
    <property type="entry name" value="FMN-dep_DH"/>
</dbReference>
<evidence type="ECO:0000259" key="8">
    <source>
        <dbReference type="PROSITE" id="PS51349"/>
    </source>
</evidence>
<feature type="binding site" evidence="7">
    <location>
        <position position="261"/>
    </location>
    <ligand>
        <name>glyoxylate</name>
        <dbReference type="ChEBI" id="CHEBI:36655"/>
    </ligand>
</feature>
<evidence type="ECO:0000256" key="2">
    <source>
        <dbReference type="ARBA" id="ARBA00023002"/>
    </source>
</evidence>
<comment type="cofactor">
    <cofactor evidence="1">
        <name>FMN</name>
        <dbReference type="ChEBI" id="CHEBI:58210"/>
    </cofactor>
</comment>
<keyword evidence="2" id="KW-0560">Oxidoreductase</keyword>
<comment type="similarity">
    <text evidence="3">Belongs to the FMN-dependent alpha-hydroxy acid dehydrogenase family.</text>
</comment>
<evidence type="ECO:0000256" key="5">
    <source>
        <dbReference type="ARBA" id="ARBA00083297"/>
    </source>
</evidence>
<dbReference type="FunFam" id="3.20.20.70:FF:000056">
    <property type="entry name" value="hydroxyacid oxidase 2"/>
    <property type="match status" value="1"/>
</dbReference>
<dbReference type="InterPro" id="IPR008259">
    <property type="entry name" value="FMN_hydac_DH_AS"/>
</dbReference>
<feature type="binding site" evidence="7">
    <location>
        <begin position="86"/>
        <end position="88"/>
    </location>
    <ligand>
        <name>FMN</name>
        <dbReference type="ChEBI" id="CHEBI:58210"/>
    </ligand>
</feature>
<protein>
    <recommendedName>
        <fullName evidence="4">Oxidase FUB9</fullName>
    </recommendedName>
    <alternativeName>
        <fullName evidence="5">Fusaric acid biosynthesis protein 9</fullName>
    </alternativeName>
</protein>
<dbReference type="AlphaFoldDB" id="A0A1F8A886"/>
<dbReference type="RefSeq" id="XP_022391707.1">
    <property type="nucleotide sequence ID" value="XM_022529830.1"/>
</dbReference>
<comment type="caution">
    <text evidence="9">The sequence shown here is derived from an EMBL/GenBank/DDBJ whole genome shotgun (WGS) entry which is preliminary data.</text>
</comment>
<dbReference type="PROSITE" id="PS51349">
    <property type="entry name" value="FMN_HYDROXY_ACID_DH_2"/>
    <property type="match status" value="1"/>
</dbReference>
<dbReference type="GO" id="GO:0005737">
    <property type="term" value="C:cytoplasm"/>
    <property type="evidence" value="ECO:0007669"/>
    <property type="project" value="UniProtKB-ARBA"/>
</dbReference>
<feature type="binding site" evidence="7">
    <location>
        <position position="115"/>
    </location>
    <ligand>
        <name>FMN</name>
        <dbReference type="ChEBI" id="CHEBI:58210"/>
    </ligand>
</feature>
<dbReference type="PIRSF" id="PIRSF000138">
    <property type="entry name" value="Al-hdrx_acd_dh"/>
    <property type="match status" value="1"/>
</dbReference>
<feature type="binding site" evidence="7">
    <location>
        <position position="138"/>
    </location>
    <ligand>
        <name>FMN</name>
        <dbReference type="ChEBI" id="CHEBI:58210"/>
    </ligand>
</feature>
<dbReference type="GeneID" id="34446090"/>
<dbReference type="CDD" id="cd02809">
    <property type="entry name" value="alpha_hydroxyacid_oxid_FMN"/>
    <property type="match status" value="1"/>
</dbReference>
<evidence type="ECO:0000256" key="1">
    <source>
        <dbReference type="ARBA" id="ARBA00001917"/>
    </source>
</evidence>